<feature type="signal peptide" evidence="2">
    <location>
        <begin position="1"/>
        <end position="22"/>
    </location>
</feature>
<dbReference type="AlphaFoldDB" id="A0A1J0R6E6"/>
<feature type="region of interest" description="Disordered" evidence="1">
    <location>
        <begin position="450"/>
        <end position="469"/>
    </location>
</feature>
<name>A0A1J0R6E6_9TRYP</name>
<dbReference type="EMBL" id="KX699454">
    <property type="protein sequence ID" value="APD73410.1"/>
    <property type="molecule type" value="Genomic_DNA"/>
</dbReference>
<evidence type="ECO:0000313" key="3">
    <source>
        <dbReference type="EMBL" id="APD73410.1"/>
    </source>
</evidence>
<protein>
    <submittedName>
        <fullName evidence="3">Variant surface glycoprotein 1125.1157</fullName>
    </submittedName>
</protein>
<proteinExistence type="predicted"/>
<sequence length="469" mass="49785">MLSSRLVVAFAIAIAANSGTSAEQKESTTAISTLCDEIVYNQNLAAYFGSQLTEARGRLSELNEDLIMLTAAYTRNLGSPKAGGYGLLAAITADASSKQREQLTTKTAHLEHAVNLLRERAAQLRALKETRVKALNIGAAAFSGAPQGHKISAAADKTCTVTLNPTTDADDKCEQTATTNDKLSKAGAEIGQLSKLKTTAAAAFKPVDIAIPVYAAGTIGTLDGSVRKGGACMHSAGGLGSALHGIGIPVAPTIQPITTQTETAITQDDQVNGKCVEKTAGSHLIITPEDLGHAVCQARKARLTQERRPTQLSTEELINDDTAQTYAQLIIQLGVKAGVDENSRKAEVRTLIGKEGTNIQTALIQPLSQINLKYEMSGAKKELTVASLCTAADVGEGLAITFEQQIDKQKSTKIQTGAKNNDEKQCVKMEKNDCDSVKCELKSDKCVEKEGLKAENDEKPQTPQEEIHL</sequence>
<reference evidence="3" key="1">
    <citation type="submission" date="2016-08" db="EMBL/GenBank/DDBJ databases">
        <title>VSG repertoire of Trypanosoma brucei EATRO 1125.</title>
        <authorList>
            <person name="Cross G.A."/>
        </authorList>
    </citation>
    <scope>NUCLEOTIDE SEQUENCE</scope>
    <source>
        <strain evidence="3">EATRO 1125</strain>
    </source>
</reference>
<evidence type="ECO:0000256" key="2">
    <source>
        <dbReference type="SAM" id="SignalP"/>
    </source>
</evidence>
<dbReference type="SUPFAM" id="SSF58087">
    <property type="entry name" value="Variant surface glycoprotein (N-terminal domain)"/>
    <property type="match status" value="1"/>
</dbReference>
<evidence type="ECO:0000256" key="1">
    <source>
        <dbReference type="SAM" id="MobiDB-lite"/>
    </source>
</evidence>
<dbReference type="VEuPathDB" id="TriTrypDB:Tb427_000365600"/>
<organism evidence="3">
    <name type="scientific">Trypanosoma brucei</name>
    <dbReference type="NCBI Taxonomy" id="5691"/>
    <lineage>
        <taxon>Eukaryota</taxon>
        <taxon>Discoba</taxon>
        <taxon>Euglenozoa</taxon>
        <taxon>Kinetoplastea</taxon>
        <taxon>Metakinetoplastina</taxon>
        <taxon>Trypanosomatida</taxon>
        <taxon>Trypanosomatidae</taxon>
        <taxon>Trypanosoma</taxon>
    </lineage>
</organism>
<feature type="chain" id="PRO_5012588327" evidence="2">
    <location>
        <begin position="23"/>
        <end position="469"/>
    </location>
</feature>
<keyword evidence="2" id="KW-0732">Signal</keyword>
<accession>A0A1J0R6E6</accession>